<dbReference type="EMBL" id="BARU01028605">
    <property type="protein sequence ID" value="GAH72555.1"/>
    <property type="molecule type" value="Genomic_DNA"/>
</dbReference>
<evidence type="ECO:0000259" key="1">
    <source>
        <dbReference type="Pfam" id="PF02579"/>
    </source>
</evidence>
<reference evidence="2" key="1">
    <citation type="journal article" date="2014" name="Front. Microbiol.">
        <title>High frequency of phylogenetically diverse reductive dehalogenase-homologous genes in deep subseafloor sedimentary metagenomes.</title>
        <authorList>
            <person name="Kawai M."/>
            <person name="Futagami T."/>
            <person name="Toyoda A."/>
            <person name="Takaki Y."/>
            <person name="Nishi S."/>
            <person name="Hori S."/>
            <person name="Arai W."/>
            <person name="Tsubouchi T."/>
            <person name="Morono Y."/>
            <person name="Uchiyama I."/>
            <person name="Ito T."/>
            <person name="Fujiyama A."/>
            <person name="Inagaki F."/>
            <person name="Takami H."/>
        </authorList>
    </citation>
    <scope>NUCLEOTIDE SEQUENCE</scope>
    <source>
        <strain evidence="2">Expedition CK06-06</strain>
    </source>
</reference>
<protein>
    <recommendedName>
        <fullName evidence="1">Dinitrogenase iron-molybdenum cofactor biosynthesis domain-containing protein</fullName>
    </recommendedName>
</protein>
<dbReference type="AlphaFoldDB" id="X1ITH9"/>
<dbReference type="SUPFAM" id="SSF53146">
    <property type="entry name" value="Nitrogenase accessory factor-like"/>
    <property type="match status" value="1"/>
</dbReference>
<organism evidence="2">
    <name type="scientific">marine sediment metagenome</name>
    <dbReference type="NCBI Taxonomy" id="412755"/>
    <lineage>
        <taxon>unclassified sequences</taxon>
        <taxon>metagenomes</taxon>
        <taxon>ecological metagenomes</taxon>
    </lineage>
</organism>
<dbReference type="Gene3D" id="3.30.420.130">
    <property type="entry name" value="Dinitrogenase iron-molybdenum cofactor biosynthesis domain"/>
    <property type="match status" value="1"/>
</dbReference>
<accession>X1ITH9</accession>
<dbReference type="InterPro" id="IPR003731">
    <property type="entry name" value="Di-Nase_FeMo-co_biosynth"/>
</dbReference>
<name>X1ITH9_9ZZZZ</name>
<dbReference type="PANTHER" id="PTHR42983:SF1">
    <property type="entry name" value="IRON-MOLYBDENUM PROTEIN"/>
    <property type="match status" value="1"/>
</dbReference>
<comment type="caution">
    <text evidence="2">The sequence shown here is derived from an EMBL/GenBank/DDBJ whole genome shotgun (WGS) entry which is preliminary data.</text>
</comment>
<sequence length="151" mass="16365">MKVCICATGPNLDSQVSPVFGRCPYFLIVDSKTEEFKAIPNPALQAGRGAGVGASQIVKIIPGTIKRRNPNPITNPVKRETKRKGQYLDQPSLRISLIFQSLGTSLMAEMRETLPKILMRDVAKIIGKNKYQGRVKSGSALVDIKIGAGEG</sequence>
<dbReference type="InterPro" id="IPR036105">
    <property type="entry name" value="DiNase_FeMo-co_biosyn_sf"/>
</dbReference>
<dbReference type="PANTHER" id="PTHR42983">
    <property type="entry name" value="DINITROGENASE IRON-MOLYBDENUM COFACTOR PROTEIN-RELATED"/>
    <property type="match status" value="1"/>
</dbReference>
<proteinExistence type="predicted"/>
<evidence type="ECO:0000313" key="2">
    <source>
        <dbReference type="EMBL" id="GAH72555.1"/>
    </source>
</evidence>
<feature type="domain" description="Dinitrogenase iron-molybdenum cofactor biosynthesis" evidence="1">
    <location>
        <begin position="13"/>
        <end position="59"/>
    </location>
</feature>
<gene>
    <name evidence="2" type="ORF">S03H2_45634</name>
</gene>
<dbReference type="Pfam" id="PF02579">
    <property type="entry name" value="Nitro_FeMo-Co"/>
    <property type="match status" value="1"/>
</dbReference>